<dbReference type="PIRSF" id="PIRSF000102">
    <property type="entry name" value="Lac_mal_DH"/>
    <property type="match status" value="1"/>
</dbReference>
<evidence type="ECO:0000259" key="8">
    <source>
        <dbReference type="Pfam" id="PF00056"/>
    </source>
</evidence>
<dbReference type="InterPro" id="IPR022383">
    <property type="entry name" value="Lactate/malate_DH_C"/>
</dbReference>
<evidence type="ECO:0000256" key="2">
    <source>
        <dbReference type="ARBA" id="ARBA00023002"/>
    </source>
</evidence>
<feature type="binding site" evidence="5">
    <location>
        <position position="67"/>
    </location>
    <ligand>
        <name>substrate</name>
    </ligand>
</feature>
<evidence type="ECO:0000256" key="7">
    <source>
        <dbReference type="RuleBase" id="RU003369"/>
    </source>
</evidence>
<dbReference type="STRING" id="199441.BkAM31D_21940"/>
<gene>
    <name evidence="10" type="primary">ldhA</name>
    <name evidence="10" type="ORF">BkAM31D_21940</name>
</gene>
<dbReference type="Pfam" id="PF00056">
    <property type="entry name" value="Ldh_1_N"/>
    <property type="match status" value="1"/>
</dbReference>
<evidence type="ECO:0000256" key="1">
    <source>
        <dbReference type="ARBA" id="ARBA00006054"/>
    </source>
</evidence>
<dbReference type="AlphaFoldDB" id="A0A1X9MKS3"/>
<evidence type="ECO:0000256" key="6">
    <source>
        <dbReference type="PIRSR" id="PIRSR000102-3"/>
    </source>
</evidence>
<organism evidence="10 11">
    <name type="scientific">Halalkalibacter krulwichiae</name>
    <dbReference type="NCBI Taxonomy" id="199441"/>
    <lineage>
        <taxon>Bacteria</taxon>
        <taxon>Bacillati</taxon>
        <taxon>Bacillota</taxon>
        <taxon>Bacilli</taxon>
        <taxon>Bacillales</taxon>
        <taxon>Bacillaceae</taxon>
        <taxon>Halalkalibacter</taxon>
    </lineage>
</organism>
<dbReference type="SUPFAM" id="SSF51735">
    <property type="entry name" value="NAD(P)-binding Rossmann-fold domains"/>
    <property type="match status" value="1"/>
</dbReference>
<dbReference type="EC" id="1.1.1.27" evidence="10"/>
<dbReference type="PANTHER" id="PTHR43128">
    <property type="entry name" value="L-2-HYDROXYCARBOXYLATE DEHYDROGENASE (NAD(P)(+))"/>
    <property type="match status" value="1"/>
</dbReference>
<feature type="active site" description="Proton acceptor" evidence="4">
    <location>
        <position position="154"/>
    </location>
</feature>
<evidence type="ECO:0000256" key="3">
    <source>
        <dbReference type="ARBA" id="ARBA00023027"/>
    </source>
</evidence>
<feature type="binding site" evidence="5">
    <location>
        <position position="61"/>
    </location>
    <ligand>
        <name>substrate</name>
    </ligand>
</feature>
<proteinExistence type="inferred from homology"/>
<evidence type="ECO:0000259" key="9">
    <source>
        <dbReference type="Pfam" id="PF02866"/>
    </source>
</evidence>
<feature type="binding site" evidence="5">
    <location>
        <position position="129"/>
    </location>
    <ligand>
        <name>substrate</name>
    </ligand>
</feature>
<dbReference type="SUPFAM" id="SSF56327">
    <property type="entry name" value="LDH C-terminal domain-like"/>
    <property type="match status" value="1"/>
</dbReference>
<evidence type="ECO:0000313" key="10">
    <source>
        <dbReference type="EMBL" id="ARK32301.1"/>
    </source>
</evidence>
<dbReference type="InterPro" id="IPR001236">
    <property type="entry name" value="Lactate/malate_DH_N"/>
</dbReference>
<dbReference type="Gene3D" id="3.40.50.720">
    <property type="entry name" value="NAD(P)-binding Rossmann-like Domain"/>
    <property type="match status" value="1"/>
</dbReference>
<evidence type="ECO:0000256" key="5">
    <source>
        <dbReference type="PIRSR" id="PIRSR000102-2"/>
    </source>
</evidence>
<name>A0A1X9MKS3_9BACI</name>
<feature type="domain" description="Lactate/malate dehydrogenase N-terminal" evidence="8">
    <location>
        <begin position="2"/>
        <end position="121"/>
    </location>
</feature>
<reference evidence="10 11" key="1">
    <citation type="submission" date="2017-04" db="EMBL/GenBank/DDBJ databases">
        <title>Bacillus krulwichiae AM31D Genome sequencing and assembly.</title>
        <authorList>
            <person name="Krulwich T.A."/>
            <person name="Anastor L."/>
            <person name="Ehrlich R."/>
            <person name="Ehrlich G.D."/>
            <person name="Janto B."/>
        </authorList>
    </citation>
    <scope>NUCLEOTIDE SEQUENCE [LARGE SCALE GENOMIC DNA]</scope>
    <source>
        <strain evidence="10 11">AM31D</strain>
    </source>
</reference>
<keyword evidence="2 7" id="KW-0560">Oxidoreductase</keyword>
<dbReference type="KEGG" id="bkw:BkAM31D_21940"/>
<feature type="domain" description="Lactate/malate dehydrogenase C-terminal" evidence="9">
    <location>
        <begin position="126"/>
        <end position="283"/>
    </location>
</feature>
<feature type="binding site" evidence="6">
    <location>
        <position position="16"/>
    </location>
    <ligand>
        <name>NAD(+)</name>
        <dbReference type="ChEBI" id="CHEBI:57540"/>
    </ligand>
</feature>
<sequence>MTLAMNELADELCLIDVNETFLDNHVMDFENAFPHKRMYRGSYPDLKDSSIVIITAGVPNRSDVKSRNAYLQENISIFRKIGQVIETYVPNAIIVTASNPVDLLNYYLYKAFDFQREQLIGYSLNDSYRFEWALRSTLGIEAKEHVVSPVIGEHGGSQVPLFSHVRKSGEQLSVTPQQEEQIRAELKTWFVRFNELNVPRTTGWTTGVGMSKLVAKLSKDEPMETIGSAIVSGHYGLDDMSFGVPIKVNRNGIQQIIEWDLSDQETKALTQSAKTIQAMIVENKAYFL</sequence>
<keyword evidence="11" id="KW-1185">Reference proteome</keyword>
<feature type="binding site" evidence="6">
    <location>
        <position position="74"/>
    </location>
    <ligand>
        <name>NAD(+)</name>
        <dbReference type="ChEBI" id="CHEBI:57540"/>
    </ligand>
</feature>
<dbReference type="PANTHER" id="PTHR43128:SF16">
    <property type="entry name" value="L-LACTATE DEHYDROGENASE"/>
    <property type="match status" value="1"/>
</dbReference>
<dbReference type="PRINTS" id="PR00086">
    <property type="entry name" value="LLDHDRGNASE"/>
</dbReference>
<dbReference type="Gene3D" id="3.90.110.10">
    <property type="entry name" value="Lactate dehydrogenase/glycoside hydrolase, family 4, C-terminal"/>
    <property type="match status" value="1"/>
</dbReference>
<dbReference type="GO" id="GO:0004459">
    <property type="term" value="F:L-lactate dehydrogenase (NAD+) activity"/>
    <property type="evidence" value="ECO:0007669"/>
    <property type="project" value="UniProtKB-EC"/>
</dbReference>
<keyword evidence="3 6" id="KW-0520">NAD</keyword>
<dbReference type="InterPro" id="IPR001557">
    <property type="entry name" value="L-lactate/malate_DH"/>
</dbReference>
<dbReference type="GO" id="GO:0006089">
    <property type="term" value="P:lactate metabolic process"/>
    <property type="evidence" value="ECO:0007669"/>
    <property type="project" value="TreeGrafter"/>
</dbReference>
<accession>A0A1X9MKS3</accession>
<dbReference type="Pfam" id="PF02866">
    <property type="entry name" value="Ldh_1_C"/>
    <property type="match status" value="1"/>
</dbReference>
<evidence type="ECO:0000313" key="11">
    <source>
        <dbReference type="Proteomes" id="UP000193006"/>
    </source>
</evidence>
<dbReference type="InterPro" id="IPR015955">
    <property type="entry name" value="Lactate_DH/Glyco_Ohase_4_C"/>
</dbReference>
<dbReference type="Proteomes" id="UP000193006">
    <property type="component" value="Chromosome"/>
</dbReference>
<protein>
    <submittedName>
        <fullName evidence="10">L-lactate dehydrogenase 1</fullName>
        <ecNumber evidence="10">1.1.1.27</ecNumber>
    </submittedName>
</protein>
<evidence type="ECO:0000256" key="4">
    <source>
        <dbReference type="PIRSR" id="PIRSR000102-1"/>
    </source>
</evidence>
<comment type="similarity">
    <text evidence="1">Belongs to the LDH/MDH superfamily. LDH family.</text>
</comment>
<feature type="binding site" evidence="5">
    <location>
        <position position="99"/>
    </location>
    <ligand>
        <name>substrate</name>
    </ligand>
</feature>
<dbReference type="InterPro" id="IPR036291">
    <property type="entry name" value="NAD(P)-bd_dom_sf"/>
</dbReference>
<dbReference type="EMBL" id="CP020814">
    <property type="protein sequence ID" value="ARK32301.1"/>
    <property type="molecule type" value="Genomic_DNA"/>
</dbReference>